<keyword evidence="1" id="KW-0812">Transmembrane</keyword>
<sequence length="272" mass="27648">MSRPPTAPPRWTATVAGEWLKLRALRGTLVIACLGPILGTALCVLLAVAVGLEADGWSEQDRAAFDPVLFPLVSGIVSGVLLVVFGVRAGACEYRAGLVRLTLTVTPRRGRVLLAKIVVVAVASWVGFTAVTALAVLAAQPVFHAYGLPDVTGAGLSAGSEVRPLAAAIGLAPVFPLIGLALAVLTRSAAGALTSVLAVLFAPAIAGGLLPPWWAAHVLIYLPGPATDSLSLTGSDDAATGVLSAGVAVLVVAAWLALFLGAAHHCLQRRDA</sequence>
<dbReference type="KEGG" id="fal:FRAAL4731"/>
<feature type="transmembrane region" description="Helical" evidence="1">
    <location>
        <begin position="29"/>
        <end position="52"/>
    </location>
</feature>
<dbReference type="GO" id="GO:0005886">
    <property type="term" value="C:plasma membrane"/>
    <property type="evidence" value="ECO:0007669"/>
    <property type="project" value="UniProtKB-SubCell"/>
</dbReference>
<feature type="transmembrane region" description="Helical" evidence="1">
    <location>
        <begin position="165"/>
        <end position="185"/>
    </location>
</feature>
<keyword evidence="1" id="KW-1133">Transmembrane helix</keyword>
<dbReference type="STRING" id="326424.FRAAL4731"/>
<dbReference type="HOGENOM" id="CLU_051674_1_1_11"/>
<feature type="transmembrane region" description="Helical" evidence="1">
    <location>
        <begin position="197"/>
        <end position="222"/>
    </location>
</feature>
<feature type="transmembrane region" description="Helical" evidence="1">
    <location>
        <begin position="242"/>
        <end position="263"/>
    </location>
</feature>
<dbReference type="EMBL" id="CT573213">
    <property type="protein sequence ID" value="CAJ63372.1"/>
    <property type="molecule type" value="Genomic_DNA"/>
</dbReference>
<dbReference type="OrthoDB" id="3297477at2"/>
<keyword evidence="1" id="KW-0472">Membrane</keyword>
<evidence type="ECO:0000313" key="3">
    <source>
        <dbReference type="Proteomes" id="UP000000657"/>
    </source>
</evidence>
<feature type="transmembrane region" description="Helical" evidence="1">
    <location>
        <begin position="72"/>
        <end position="91"/>
    </location>
</feature>
<proteinExistence type="predicted"/>
<dbReference type="Proteomes" id="UP000000657">
    <property type="component" value="Chromosome"/>
</dbReference>
<gene>
    <name evidence="2" type="ordered locus">FRAAL4731</name>
</gene>
<dbReference type="AlphaFoldDB" id="Q0RGL5"/>
<organism evidence="2 3">
    <name type="scientific">Frankia alni (strain DSM 45986 / CECT 9034 / ACN14a)</name>
    <dbReference type="NCBI Taxonomy" id="326424"/>
    <lineage>
        <taxon>Bacteria</taxon>
        <taxon>Bacillati</taxon>
        <taxon>Actinomycetota</taxon>
        <taxon>Actinomycetes</taxon>
        <taxon>Frankiales</taxon>
        <taxon>Frankiaceae</taxon>
        <taxon>Frankia</taxon>
    </lineage>
</organism>
<feature type="transmembrane region" description="Helical" evidence="1">
    <location>
        <begin position="112"/>
        <end position="139"/>
    </location>
</feature>
<keyword evidence="3" id="KW-1185">Reference proteome</keyword>
<dbReference type="GO" id="GO:0140359">
    <property type="term" value="F:ABC-type transporter activity"/>
    <property type="evidence" value="ECO:0007669"/>
    <property type="project" value="InterPro"/>
</dbReference>
<protein>
    <submittedName>
        <fullName evidence="2">Hypothetical membrane protein</fullName>
    </submittedName>
</protein>
<evidence type="ECO:0000256" key="1">
    <source>
        <dbReference type="SAM" id="Phobius"/>
    </source>
</evidence>
<reference evidence="2 3" key="1">
    <citation type="journal article" date="2007" name="Genome Res.">
        <title>Genome characteristics of facultatively symbiotic Frankia sp. strains reflect host range and host plant biogeography.</title>
        <authorList>
            <person name="Normand P."/>
            <person name="Lapierre P."/>
            <person name="Tisa L.S."/>
            <person name="Gogarten J.P."/>
            <person name="Alloisio N."/>
            <person name="Bagnarol E."/>
            <person name="Bassi C.A."/>
            <person name="Berry A.M."/>
            <person name="Bickhart D.M."/>
            <person name="Choisne N."/>
            <person name="Couloux A."/>
            <person name="Cournoyer B."/>
            <person name="Cruveiller S."/>
            <person name="Daubin V."/>
            <person name="Demange N."/>
            <person name="Francino M.P."/>
            <person name="Goltsman E."/>
            <person name="Huang Y."/>
            <person name="Kopp O.R."/>
            <person name="Labarre L."/>
            <person name="Lapidus A."/>
            <person name="Lavire C."/>
            <person name="Marechal J."/>
            <person name="Martinez M."/>
            <person name="Mastronunzio J.E."/>
            <person name="Mullin B.C."/>
            <person name="Niemann J."/>
            <person name="Pujic P."/>
            <person name="Rawnsley T."/>
            <person name="Rouy Z."/>
            <person name="Schenowitz C."/>
            <person name="Sellstedt A."/>
            <person name="Tavares F."/>
            <person name="Tomkins J.P."/>
            <person name="Vallenet D."/>
            <person name="Valverde C."/>
            <person name="Wall L.G."/>
            <person name="Wang Y."/>
            <person name="Medigue C."/>
            <person name="Benson D.R."/>
        </authorList>
    </citation>
    <scope>NUCLEOTIDE SEQUENCE [LARGE SCALE GENOMIC DNA]</scope>
    <source>
        <strain evidence="3">DSM 45986 / CECT 9034 / ACN14a</strain>
    </source>
</reference>
<accession>Q0RGL5</accession>
<dbReference type="eggNOG" id="COG3087">
    <property type="taxonomic scope" value="Bacteria"/>
</dbReference>
<evidence type="ECO:0000313" key="2">
    <source>
        <dbReference type="EMBL" id="CAJ63372.1"/>
    </source>
</evidence>
<name>Q0RGL5_FRAAA</name>